<evidence type="ECO:0000313" key="1">
    <source>
        <dbReference type="EMBL" id="PRD68778.1"/>
    </source>
</evidence>
<sequence>MTQMSAVLAKLETTYATDAVPTGAANAIVCSEPQFELVYDSKERNVLRTHFGAQQAMHNTRFAKVSFDVEIAPSGVAGTAPAFSPLLRACALSETITVTTRVEYAPITLSQESASIYYYLDGVLHKLLGAMGTVELGANEGEIPVLKFQFTGIDGGIVEGALPNQTLTAWKTPQLISGAVLKFGGTYSAGVLTGGTAFPSRGLSLNLGNDIKPRRMLANGNGYSSSGQAVNAMGRKASGSVQIELTAAQEVALIADINGSVLASMSFEHGSVAGSKTLIHCPSVQRLSPKRADYEGVAQLGLDLALQPVSGNDELRLVFS</sequence>
<dbReference type="AlphaFoldDB" id="A0A2S9KEB0"/>
<evidence type="ECO:0000313" key="2">
    <source>
        <dbReference type="Proteomes" id="UP000238326"/>
    </source>
</evidence>
<dbReference type="Pfam" id="PF18906">
    <property type="entry name" value="Phage_tube_2"/>
    <property type="match status" value="1"/>
</dbReference>
<accession>A0A2S9KEB0</accession>
<dbReference type="InterPro" id="IPR044000">
    <property type="entry name" value="Phage_tube_2"/>
</dbReference>
<protein>
    <submittedName>
        <fullName evidence="1">Uncharacterized protein</fullName>
    </submittedName>
</protein>
<dbReference type="EMBL" id="PVLR01000024">
    <property type="protein sequence ID" value="PRD68778.1"/>
    <property type="molecule type" value="Genomic_DNA"/>
</dbReference>
<reference evidence="1 2" key="1">
    <citation type="submission" date="2018-03" db="EMBL/GenBank/DDBJ databases">
        <title>Comparative genomics illustrates the genes involved in a hyperalkaliphilic mechanisms of Serpentinomonas isolated from highly-alkaline calcium-rich serpentinized springs.</title>
        <authorList>
            <person name="Suzuki S."/>
            <person name="Ishii S."/>
            <person name="Walworth N."/>
            <person name="Bird L."/>
            <person name="Kuenen J.G."/>
            <person name="Nealson K.H."/>
        </authorList>
    </citation>
    <scope>NUCLEOTIDE SEQUENCE [LARGE SCALE GENOMIC DNA]</scope>
    <source>
        <strain evidence="1 2">83</strain>
    </source>
</reference>
<name>A0A2S9KEB0_9BURK</name>
<organism evidence="1 2">
    <name type="scientific">Malikia spinosa</name>
    <dbReference type="NCBI Taxonomy" id="86180"/>
    <lineage>
        <taxon>Bacteria</taxon>
        <taxon>Pseudomonadati</taxon>
        <taxon>Pseudomonadota</taxon>
        <taxon>Betaproteobacteria</taxon>
        <taxon>Burkholderiales</taxon>
        <taxon>Comamonadaceae</taxon>
        <taxon>Malikia</taxon>
    </lineage>
</organism>
<dbReference type="Proteomes" id="UP000238326">
    <property type="component" value="Unassembled WGS sequence"/>
</dbReference>
<comment type="caution">
    <text evidence="1">The sequence shown here is derived from an EMBL/GenBank/DDBJ whole genome shotgun (WGS) entry which is preliminary data.</text>
</comment>
<proteinExistence type="predicted"/>
<keyword evidence="2" id="KW-1185">Reference proteome</keyword>
<gene>
    <name evidence="1" type="ORF">C6P61_09780</name>
</gene>